<evidence type="ECO:0000313" key="2">
    <source>
        <dbReference type="Proteomes" id="UP000007364"/>
    </source>
</evidence>
<protein>
    <recommendedName>
        <fullName evidence="3">Ig-like domain-containing protein</fullName>
    </recommendedName>
</protein>
<organism evidence="1 2">
    <name type="scientific">Galbibacter marinus</name>
    <dbReference type="NCBI Taxonomy" id="555500"/>
    <lineage>
        <taxon>Bacteria</taxon>
        <taxon>Pseudomonadati</taxon>
        <taxon>Bacteroidota</taxon>
        <taxon>Flavobacteriia</taxon>
        <taxon>Flavobacteriales</taxon>
        <taxon>Flavobacteriaceae</taxon>
        <taxon>Galbibacter</taxon>
    </lineage>
</organism>
<reference evidence="1 2" key="1">
    <citation type="journal article" date="2012" name="J. Bacteriol.">
        <title>Genome Sequence of Galbibacter marinum Type Strain ck-I2-15.</title>
        <authorList>
            <person name="Lai Q."/>
            <person name="Li C."/>
            <person name="Shao Z."/>
        </authorList>
    </citation>
    <scope>NUCLEOTIDE SEQUENCE [LARGE SCALE GENOMIC DNA]</scope>
    <source>
        <strain evidence="2">ck-I2-15</strain>
    </source>
</reference>
<comment type="caution">
    <text evidence="1">The sequence shown here is derived from an EMBL/GenBank/DDBJ whole genome shotgun (WGS) entry which is preliminary data.</text>
</comment>
<dbReference type="eggNOG" id="COG3291">
    <property type="taxonomic scope" value="Bacteria"/>
</dbReference>
<dbReference type="Proteomes" id="UP000007364">
    <property type="component" value="Unassembled WGS sequence"/>
</dbReference>
<evidence type="ECO:0000313" key="1">
    <source>
        <dbReference type="EMBL" id="EKF56106.1"/>
    </source>
</evidence>
<evidence type="ECO:0008006" key="3">
    <source>
        <dbReference type="Google" id="ProtNLM"/>
    </source>
</evidence>
<proteinExistence type="predicted"/>
<gene>
    <name evidence="1" type="ORF">I215_04145</name>
</gene>
<dbReference type="Pfam" id="PF13585">
    <property type="entry name" value="CHU_C"/>
    <property type="match status" value="1"/>
</dbReference>
<dbReference type="PATRIC" id="fig|555500.3.peg.859"/>
<dbReference type="Gene3D" id="2.60.40.10">
    <property type="entry name" value="Immunoglobulins"/>
    <property type="match status" value="1"/>
</dbReference>
<dbReference type="RefSeq" id="WP_008990702.1">
    <property type="nucleotide sequence ID" value="NZ_AMSG01000003.1"/>
</dbReference>
<dbReference type="OrthoDB" id="678019at2"/>
<dbReference type="InterPro" id="IPR036179">
    <property type="entry name" value="Ig-like_dom_sf"/>
</dbReference>
<keyword evidence="2" id="KW-1185">Reference proteome</keyword>
<dbReference type="AlphaFoldDB" id="K2Q5J7"/>
<dbReference type="SUPFAM" id="SSF48726">
    <property type="entry name" value="Immunoglobulin"/>
    <property type="match status" value="1"/>
</dbReference>
<dbReference type="STRING" id="555500.I215_04145"/>
<sequence length="717" mass="78949">MKTISTLLNVLFLFVVAISFSQRLDAPELGFDYACVSEGYNSFQATISFDEKPFKADNVFYVELSDQFGLFNDPTVLEVVKDQNFSFEFQSTFAFPNSVAGEGYKIRVRSTSPKMVSEGSAVFDAYLINNQELILNNYKDVNLCGSGTTTIALNVDIAQEYVWFKDGELFKLTQENTLAISEPGEYYVEPYYGNCTGSNYSNLVVAKTAEEFTVAITSEKDAQDCSATKVTLRASVDNENYNYSWFKNDTKIEGLTGYFPSIVLDYNNHNIGAYHVVVTKQGGCEAVSNSYSFNQNKGAVVEVTSPLNAVIIGDHLATLSIKTDSNAGEITWYKDGQLLKDGYNSNTLEVADQGDYYAMVGDVNQCGGATKSQTFKIYEPISYNIQIEASKDYEPCLTTEARLSLKSVKGLLSNGDVITVAKEFYPNFQFKWTKDESLVSNGAELNIDYTDNGNYTLALDYKGKVYNSNTLEMIMGLPSMVLSVEKEFTCQSSKGILSVDTDLKGAVYNWYKNGKLIASNDINSLSVTKDGEYKVEVSYAGCSLTTASVSLKRDTTDLIAIYPGESATIGPEGIIQTNATGGNSYTWFSDQGEVLSDVSTLNITQTGVYTLIAITGSCTVEKTITVDANMVENIPNVVSPNNDTVNDKWTLPQKFINDPETEVVICDAYGATVLKTTSYDNSWPSSTSQFTSQTPVYYYFINKNGKNLKKGSITLVN</sequence>
<dbReference type="EMBL" id="AMSG01000003">
    <property type="protein sequence ID" value="EKF56106.1"/>
    <property type="molecule type" value="Genomic_DNA"/>
</dbReference>
<accession>K2Q5J7</accession>
<name>K2Q5J7_9FLAO</name>
<dbReference type="InterPro" id="IPR013783">
    <property type="entry name" value="Ig-like_fold"/>
</dbReference>